<name>A0ABV9YFS8_9PSEU</name>
<evidence type="ECO:0000256" key="2">
    <source>
        <dbReference type="SAM" id="SignalP"/>
    </source>
</evidence>
<dbReference type="InterPro" id="IPR029046">
    <property type="entry name" value="LolA/LolB/LppX"/>
</dbReference>
<feature type="signal peptide" evidence="2">
    <location>
        <begin position="1"/>
        <end position="19"/>
    </location>
</feature>
<proteinExistence type="predicted"/>
<dbReference type="EMBL" id="JBHSIV010000003">
    <property type="protein sequence ID" value="MFC5061219.1"/>
    <property type="molecule type" value="Genomic_DNA"/>
</dbReference>
<gene>
    <name evidence="3" type="ORF">ACFPBZ_03300</name>
</gene>
<evidence type="ECO:0000256" key="1">
    <source>
        <dbReference type="SAM" id="MobiDB-lite"/>
    </source>
</evidence>
<protein>
    <recommendedName>
        <fullName evidence="5">LppX_LprAFG lipoprotein</fullName>
    </recommendedName>
</protein>
<dbReference type="Gene3D" id="2.50.20.20">
    <property type="match status" value="1"/>
</dbReference>
<dbReference type="Proteomes" id="UP001595947">
    <property type="component" value="Unassembled WGS sequence"/>
</dbReference>
<sequence length="283" mass="28957">MAARTRLLAVLLAALTVLGGCSSLGGTGIGRDDTAAGAAARDRTDPGTAEAVRSAAPAPAAAGGATVAVSSRGPARDRSVTTSGTGSVDLRGRAASLALRISDLGRVDALTVGRTAYGALPPRAINDIARGRTWVSVDLDRVDLGLYADTTVQLATGITGNPADLATVLEALTDDVRVVGPETIEGTPTIHFRGGVDLARLPVVAPDLRGAADRLRAELPLAAVPVDVWVDATGRLRRVTETLVPGETVTTTTLSGLGPQPAVVAPSAERVRDLFRELRRRAG</sequence>
<feature type="chain" id="PRO_5046085387" description="LppX_LprAFG lipoprotein" evidence="2">
    <location>
        <begin position="20"/>
        <end position="283"/>
    </location>
</feature>
<dbReference type="RefSeq" id="WP_378034578.1">
    <property type="nucleotide sequence ID" value="NZ_JBHSIV010000003.1"/>
</dbReference>
<dbReference type="PROSITE" id="PS51257">
    <property type="entry name" value="PROKAR_LIPOPROTEIN"/>
    <property type="match status" value="1"/>
</dbReference>
<accession>A0ABV9YFS8</accession>
<evidence type="ECO:0000313" key="3">
    <source>
        <dbReference type="EMBL" id="MFC5061219.1"/>
    </source>
</evidence>
<keyword evidence="2" id="KW-0732">Signal</keyword>
<feature type="region of interest" description="Disordered" evidence="1">
    <location>
        <begin position="63"/>
        <end position="87"/>
    </location>
</feature>
<comment type="caution">
    <text evidence="3">The sequence shown here is derived from an EMBL/GenBank/DDBJ whole genome shotgun (WGS) entry which is preliminary data.</text>
</comment>
<evidence type="ECO:0008006" key="5">
    <source>
        <dbReference type="Google" id="ProtNLM"/>
    </source>
</evidence>
<evidence type="ECO:0000313" key="4">
    <source>
        <dbReference type="Proteomes" id="UP001595947"/>
    </source>
</evidence>
<dbReference type="SUPFAM" id="SSF89392">
    <property type="entry name" value="Prokaryotic lipoproteins and lipoprotein localization factors"/>
    <property type="match status" value="1"/>
</dbReference>
<keyword evidence="4" id="KW-1185">Reference proteome</keyword>
<feature type="compositionally biased region" description="Low complexity" evidence="1">
    <location>
        <begin position="63"/>
        <end position="73"/>
    </location>
</feature>
<reference evidence="4" key="1">
    <citation type="journal article" date="2019" name="Int. J. Syst. Evol. Microbiol.">
        <title>The Global Catalogue of Microorganisms (GCM) 10K type strain sequencing project: providing services to taxonomists for standard genome sequencing and annotation.</title>
        <authorList>
            <consortium name="The Broad Institute Genomics Platform"/>
            <consortium name="The Broad Institute Genome Sequencing Center for Infectious Disease"/>
            <person name="Wu L."/>
            <person name="Ma J."/>
        </authorList>
    </citation>
    <scope>NUCLEOTIDE SEQUENCE [LARGE SCALE GENOMIC DNA]</scope>
    <source>
        <strain evidence="4">CGMCC 4.7093</strain>
    </source>
</reference>
<organism evidence="3 4">
    <name type="scientific">Actinomycetospora atypica</name>
    <dbReference type="NCBI Taxonomy" id="1290095"/>
    <lineage>
        <taxon>Bacteria</taxon>
        <taxon>Bacillati</taxon>
        <taxon>Actinomycetota</taxon>
        <taxon>Actinomycetes</taxon>
        <taxon>Pseudonocardiales</taxon>
        <taxon>Pseudonocardiaceae</taxon>
        <taxon>Actinomycetospora</taxon>
    </lineage>
</organism>